<dbReference type="EMBL" id="LR031880">
    <property type="protein sequence ID" value="VDD59811.1"/>
    <property type="molecule type" value="Genomic_DNA"/>
</dbReference>
<dbReference type="PANTHER" id="PTHR46086">
    <property type="entry name" value="ALPHA/BETA-HYDROLASES SUPERFAMILY PROTEIN"/>
    <property type="match status" value="1"/>
</dbReference>
<gene>
    <name evidence="3" type="ORF">BOLC6T35264H</name>
</gene>
<protein>
    <recommendedName>
        <fullName evidence="2">Fungal lipase-type domain-containing protein</fullName>
    </recommendedName>
</protein>
<dbReference type="AlphaFoldDB" id="A0A3P6GJ96"/>
<sequence length="308" mass="35951">MSETNMKFCNSYFLVDPTKASFFDLPLLLFFPNLISKSFIDSTSDTRKTARTSFAKSCLIVWFYIFQKHIFLSTFQKHIYLINRDKTFNFFANMTQNLRSNTKLTHCFFLTLTCLFHLQSSDYSQKCHHFFFKCIFYSITLIFLKRLLWKSSPLIVVNLLSNFKICLFNFQKSYQERNLTQAFVFKASSTNPNLIVVSFRGTDPFDADDWCTDLDVSWYEMKKVGKIHAGFSRALGLQKNGWPKENISLIHQYAYYTIRQKLRDMLAIDKNSKFILTGHSIGGAIAALFPGPAQLHIWPLDKFNIYAI</sequence>
<name>A0A3P6GJ96_BRAOL</name>
<proteinExistence type="predicted"/>
<dbReference type="Pfam" id="PF01764">
    <property type="entry name" value="Lipase_3"/>
    <property type="match status" value="1"/>
</dbReference>
<dbReference type="CDD" id="cd00519">
    <property type="entry name" value="Lipase_3"/>
    <property type="match status" value="1"/>
</dbReference>
<dbReference type="SUPFAM" id="SSF53474">
    <property type="entry name" value="alpha/beta-Hydrolases"/>
    <property type="match status" value="1"/>
</dbReference>
<dbReference type="GO" id="GO:0004806">
    <property type="term" value="F:triacylglycerol lipase activity"/>
    <property type="evidence" value="ECO:0007669"/>
    <property type="project" value="InterPro"/>
</dbReference>
<dbReference type="PANTHER" id="PTHR46086:SF24">
    <property type="entry name" value="FUNGAL LIPASE-LIKE DOMAIN-CONTAINING PROTEIN"/>
    <property type="match status" value="1"/>
</dbReference>
<dbReference type="InterPro" id="IPR002921">
    <property type="entry name" value="Fungal_lipase-type"/>
</dbReference>
<organism evidence="3">
    <name type="scientific">Brassica oleracea</name>
    <name type="common">Wild cabbage</name>
    <dbReference type="NCBI Taxonomy" id="3712"/>
    <lineage>
        <taxon>Eukaryota</taxon>
        <taxon>Viridiplantae</taxon>
        <taxon>Streptophyta</taxon>
        <taxon>Embryophyta</taxon>
        <taxon>Tracheophyta</taxon>
        <taxon>Spermatophyta</taxon>
        <taxon>Magnoliopsida</taxon>
        <taxon>eudicotyledons</taxon>
        <taxon>Gunneridae</taxon>
        <taxon>Pentapetalae</taxon>
        <taxon>rosids</taxon>
        <taxon>malvids</taxon>
        <taxon>Brassicales</taxon>
        <taxon>Brassicaceae</taxon>
        <taxon>Brassiceae</taxon>
        <taxon>Brassica</taxon>
    </lineage>
</organism>
<evidence type="ECO:0000313" key="3">
    <source>
        <dbReference type="EMBL" id="VDD59811.1"/>
    </source>
</evidence>
<reference evidence="3" key="1">
    <citation type="submission" date="2018-11" db="EMBL/GenBank/DDBJ databases">
        <authorList>
            <consortium name="Genoscope - CEA"/>
            <person name="William W."/>
        </authorList>
    </citation>
    <scope>NUCLEOTIDE SEQUENCE</scope>
</reference>
<accession>A0A3P6GJ96</accession>
<dbReference type="InterPro" id="IPR029058">
    <property type="entry name" value="AB_hydrolase_fold"/>
</dbReference>
<dbReference type="GO" id="GO:0006629">
    <property type="term" value="P:lipid metabolic process"/>
    <property type="evidence" value="ECO:0007669"/>
    <property type="project" value="InterPro"/>
</dbReference>
<evidence type="ECO:0000259" key="2">
    <source>
        <dbReference type="Pfam" id="PF01764"/>
    </source>
</evidence>
<dbReference type="Gene3D" id="3.40.50.1820">
    <property type="entry name" value="alpha/beta hydrolase"/>
    <property type="match status" value="1"/>
</dbReference>
<dbReference type="InterPro" id="IPR044819">
    <property type="entry name" value="OBL-like"/>
</dbReference>
<feature type="domain" description="Fungal lipase-type" evidence="2">
    <location>
        <begin position="196"/>
        <end position="289"/>
    </location>
</feature>
<evidence type="ECO:0000256" key="1">
    <source>
        <dbReference type="ARBA" id="ARBA00022801"/>
    </source>
</evidence>
<keyword evidence="1" id="KW-0378">Hydrolase</keyword>